<gene>
    <name evidence="1" type="ORF">B5766_09055</name>
</gene>
<evidence type="ECO:0000313" key="1">
    <source>
        <dbReference type="EMBL" id="PDQ34897.1"/>
    </source>
</evidence>
<comment type="caution">
    <text evidence="1">The sequence shown here is derived from an EMBL/GenBank/DDBJ whole genome shotgun (WGS) entry which is preliminary data.</text>
</comment>
<sequence>MFMEHFYETFSFFLRIYLVVAVVPENVKNGPISVTPDTNGISVTETIEFLLIAKSNLIEPFLSFLADYCDLFRVVQLAAFVLRVEAKVFDLFPRTFLKASKQFK</sequence>
<dbReference type="Proteomes" id="UP000219994">
    <property type="component" value="Unassembled WGS sequence"/>
</dbReference>
<proteinExistence type="predicted"/>
<protein>
    <submittedName>
        <fullName evidence="1">Uncharacterized protein</fullName>
    </submittedName>
</protein>
<dbReference type="AlphaFoldDB" id="A0A2A6FQE2"/>
<dbReference type="EMBL" id="NAEP01000044">
    <property type="protein sequence ID" value="PDQ34897.1"/>
    <property type="molecule type" value="Genomic_DNA"/>
</dbReference>
<name>A0A2A6FQE2_9MICO</name>
<organism evidence="1 2">
    <name type="scientific">Candidatus Lumbricidiphila eiseniae</name>
    <dbReference type="NCBI Taxonomy" id="1969409"/>
    <lineage>
        <taxon>Bacteria</taxon>
        <taxon>Bacillati</taxon>
        <taxon>Actinomycetota</taxon>
        <taxon>Actinomycetes</taxon>
        <taxon>Micrococcales</taxon>
        <taxon>Microbacteriaceae</taxon>
        <taxon>Candidatus Lumbricidiphila</taxon>
    </lineage>
</organism>
<reference evidence="2" key="1">
    <citation type="submission" date="2017-03" db="EMBL/GenBank/DDBJ databases">
        <authorList>
            <person name="Lund M.B."/>
        </authorList>
    </citation>
    <scope>NUCLEOTIDE SEQUENCE [LARGE SCALE GENOMIC DNA]</scope>
</reference>
<accession>A0A2A6FQE2</accession>
<evidence type="ECO:0000313" key="2">
    <source>
        <dbReference type="Proteomes" id="UP000219994"/>
    </source>
</evidence>